<name>A0ABN2FE93_9ACTN</name>
<evidence type="ECO:0000313" key="2">
    <source>
        <dbReference type="EMBL" id="GAA1643037.1"/>
    </source>
</evidence>
<dbReference type="Proteomes" id="UP001501319">
    <property type="component" value="Unassembled WGS sequence"/>
</dbReference>
<dbReference type="Pfam" id="PF03781">
    <property type="entry name" value="FGE-sulfatase"/>
    <property type="match status" value="1"/>
</dbReference>
<organism evidence="2 3">
    <name type="scientific">Kribbella alba</name>
    <dbReference type="NCBI Taxonomy" id="190197"/>
    <lineage>
        <taxon>Bacteria</taxon>
        <taxon>Bacillati</taxon>
        <taxon>Actinomycetota</taxon>
        <taxon>Actinomycetes</taxon>
        <taxon>Propionibacteriales</taxon>
        <taxon>Kribbellaceae</taxon>
        <taxon>Kribbella</taxon>
    </lineage>
</organism>
<dbReference type="InterPro" id="IPR016187">
    <property type="entry name" value="CTDL_fold"/>
</dbReference>
<comment type="caution">
    <text evidence="2">The sequence shown here is derived from an EMBL/GenBank/DDBJ whole genome shotgun (WGS) entry which is preliminary data.</text>
</comment>
<dbReference type="PANTHER" id="PTHR23150">
    <property type="entry name" value="SULFATASE MODIFYING FACTOR 1, 2"/>
    <property type="match status" value="1"/>
</dbReference>
<keyword evidence="3" id="KW-1185">Reference proteome</keyword>
<proteinExistence type="predicted"/>
<evidence type="ECO:0000259" key="1">
    <source>
        <dbReference type="Pfam" id="PF03781"/>
    </source>
</evidence>
<dbReference type="InterPro" id="IPR051043">
    <property type="entry name" value="Sulfatase_Mod_Factor_Kinase"/>
</dbReference>
<protein>
    <recommendedName>
        <fullName evidence="1">Sulfatase-modifying factor enzyme-like domain-containing protein</fullName>
    </recommendedName>
</protein>
<dbReference type="InterPro" id="IPR042095">
    <property type="entry name" value="SUMF_sf"/>
</dbReference>
<feature type="domain" description="Sulfatase-modifying factor enzyme-like" evidence="1">
    <location>
        <begin position="79"/>
        <end position="273"/>
    </location>
</feature>
<dbReference type="EMBL" id="BAAANE010000007">
    <property type="protein sequence ID" value="GAA1643037.1"/>
    <property type="molecule type" value="Genomic_DNA"/>
</dbReference>
<dbReference type="SUPFAM" id="SSF56436">
    <property type="entry name" value="C-type lectin-like"/>
    <property type="match status" value="1"/>
</dbReference>
<dbReference type="Gene3D" id="3.90.1580.10">
    <property type="entry name" value="paralog of FGE (formylglycine-generating enzyme)"/>
    <property type="match status" value="1"/>
</dbReference>
<dbReference type="InterPro" id="IPR005532">
    <property type="entry name" value="SUMF_dom"/>
</dbReference>
<sequence length="277" mass="30068">MSLREFAAHLGISDRMVSKWEAAGEQIHPRPVNQAALDTSLAQSSAEVRRRFEVLLAGDAAAIDTIHLTQPVRHPVDGKQMVLVEAGLFLQGPNNDPHWLPAFYLDVYPTTNADYARFIAATGHAAPQGWTDGTYPARLGNHPVVFVTWHDAAAYAEWSHKGLPTSAQWEKAARGPLGKTYPWGTSASAAKCNCRDNGPGETTAVDCYPSGTSPYGVYDLCGNVWEWTSHPSTPGRYELKGGAFTSPFARATPTAFNDASSKMLDDDTGFRCVAPEF</sequence>
<evidence type="ECO:0000313" key="3">
    <source>
        <dbReference type="Proteomes" id="UP001501319"/>
    </source>
</evidence>
<dbReference type="PANTHER" id="PTHR23150:SF19">
    <property type="entry name" value="FORMYLGLYCINE-GENERATING ENZYME"/>
    <property type="match status" value="1"/>
</dbReference>
<reference evidence="2 3" key="1">
    <citation type="journal article" date="2019" name="Int. J. Syst. Evol. Microbiol.">
        <title>The Global Catalogue of Microorganisms (GCM) 10K type strain sequencing project: providing services to taxonomists for standard genome sequencing and annotation.</title>
        <authorList>
            <consortium name="The Broad Institute Genomics Platform"/>
            <consortium name="The Broad Institute Genome Sequencing Center for Infectious Disease"/>
            <person name="Wu L."/>
            <person name="Ma J."/>
        </authorList>
    </citation>
    <scope>NUCLEOTIDE SEQUENCE [LARGE SCALE GENOMIC DNA]</scope>
    <source>
        <strain evidence="2 3">JCM 14306</strain>
    </source>
</reference>
<gene>
    <name evidence="2" type="ORF">GCM10009744_36530</name>
</gene>
<accession>A0ABN2FE93</accession>